<sequence>MSGVSRGGSGLTDRRTDGVLLLVAFVWGSSYLAAKSAAVAASVLGVLLARYALSAAAGAAILAARRELRPSRAELRAGGVLGVTQASVLVVETYGVAHTSAADAGLIISLTIVLTPLLDRGRGTLPGRYFAAAGVCVVAVGLLMSASGGFHGPSSGDVLMLGAAVVRTGHVALVGRLTGGAGIRPLSLTAVQTYVGTVLFVLPAAGEIPRLVDAGSVAWGELAYLALFCSVFAFLAQTWAVQRTSTSRASLLLGTEPVWAVAAGVALGGERLGLLTVFGAVLMLGGTYWGQAIERGHRTAFDARAAAREHENQDQDQREHQDQDQDQHSAGACDYRMAANAAAGISTG</sequence>
<feature type="compositionally biased region" description="Basic and acidic residues" evidence="7">
    <location>
        <begin position="305"/>
        <end position="327"/>
    </location>
</feature>
<feature type="transmembrane region" description="Helical" evidence="8">
    <location>
        <begin position="217"/>
        <end position="236"/>
    </location>
</feature>
<evidence type="ECO:0000313" key="11">
    <source>
        <dbReference type="Proteomes" id="UP001499854"/>
    </source>
</evidence>
<keyword evidence="4 8" id="KW-0812">Transmembrane</keyword>
<evidence type="ECO:0000256" key="3">
    <source>
        <dbReference type="ARBA" id="ARBA00022475"/>
    </source>
</evidence>
<feature type="domain" description="EamA" evidence="9">
    <location>
        <begin position="155"/>
        <end position="288"/>
    </location>
</feature>
<comment type="caution">
    <text evidence="10">The sequence shown here is derived from an EMBL/GenBank/DDBJ whole genome shotgun (WGS) entry which is preliminary data.</text>
</comment>
<evidence type="ECO:0000256" key="5">
    <source>
        <dbReference type="ARBA" id="ARBA00022989"/>
    </source>
</evidence>
<dbReference type="PANTHER" id="PTHR42920:SF5">
    <property type="entry name" value="EAMA DOMAIN-CONTAINING PROTEIN"/>
    <property type="match status" value="1"/>
</dbReference>
<evidence type="ECO:0000256" key="7">
    <source>
        <dbReference type="SAM" id="MobiDB-lite"/>
    </source>
</evidence>
<evidence type="ECO:0000313" key="10">
    <source>
        <dbReference type="EMBL" id="GAA2007356.1"/>
    </source>
</evidence>
<accession>A0ABP5ETL5</accession>
<keyword evidence="6 8" id="KW-0472">Membrane</keyword>
<keyword evidence="11" id="KW-1185">Reference proteome</keyword>
<feature type="transmembrane region" description="Helical" evidence="8">
    <location>
        <begin position="130"/>
        <end position="152"/>
    </location>
</feature>
<evidence type="ECO:0000256" key="1">
    <source>
        <dbReference type="ARBA" id="ARBA00004651"/>
    </source>
</evidence>
<organism evidence="10 11">
    <name type="scientific">Catenulispora subtropica</name>
    <dbReference type="NCBI Taxonomy" id="450798"/>
    <lineage>
        <taxon>Bacteria</taxon>
        <taxon>Bacillati</taxon>
        <taxon>Actinomycetota</taxon>
        <taxon>Actinomycetes</taxon>
        <taxon>Catenulisporales</taxon>
        <taxon>Catenulisporaceae</taxon>
        <taxon>Catenulispora</taxon>
    </lineage>
</organism>
<dbReference type="InterPro" id="IPR000620">
    <property type="entry name" value="EamA_dom"/>
</dbReference>
<feature type="region of interest" description="Disordered" evidence="7">
    <location>
        <begin position="305"/>
        <end position="333"/>
    </location>
</feature>
<evidence type="ECO:0000256" key="8">
    <source>
        <dbReference type="SAM" id="Phobius"/>
    </source>
</evidence>
<dbReference type="InterPro" id="IPR037185">
    <property type="entry name" value="EmrE-like"/>
</dbReference>
<evidence type="ECO:0000256" key="4">
    <source>
        <dbReference type="ARBA" id="ARBA00022692"/>
    </source>
</evidence>
<keyword evidence="3" id="KW-1003">Cell membrane</keyword>
<evidence type="ECO:0000256" key="6">
    <source>
        <dbReference type="ARBA" id="ARBA00023136"/>
    </source>
</evidence>
<feature type="transmembrane region" description="Helical" evidence="8">
    <location>
        <begin position="18"/>
        <end position="34"/>
    </location>
</feature>
<dbReference type="RefSeq" id="WP_344663118.1">
    <property type="nucleotide sequence ID" value="NZ_BAAAQM010000097.1"/>
</dbReference>
<dbReference type="EMBL" id="BAAAQM010000097">
    <property type="protein sequence ID" value="GAA2007356.1"/>
    <property type="molecule type" value="Genomic_DNA"/>
</dbReference>
<comment type="similarity">
    <text evidence="2">Belongs to the EamA transporter family.</text>
</comment>
<dbReference type="PANTHER" id="PTHR42920">
    <property type="entry name" value="OS03G0707200 PROTEIN-RELATED"/>
    <property type="match status" value="1"/>
</dbReference>
<feature type="domain" description="EamA" evidence="9">
    <location>
        <begin position="19"/>
        <end position="144"/>
    </location>
</feature>
<dbReference type="Pfam" id="PF00892">
    <property type="entry name" value="EamA"/>
    <property type="match status" value="2"/>
</dbReference>
<feature type="transmembrane region" description="Helical" evidence="8">
    <location>
        <begin position="248"/>
        <end position="266"/>
    </location>
</feature>
<dbReference type="InterPro" id="IPR051258">
    <property type="entry name" value="Diverse_Substrate_Transporter"/>
</dbReference>
<comment type="subcellular location">
    <subcellularLocation>
        <location evidence="1">Cell membrane</location>
        <topology evidence="1">Multi-pass membrane protein</topology>
    </subcellularLocation>
</comment>
<dbReference type="SUPFAM" id="SSF103481">
    <property type="entry name" value="Multidrug resistance efflux transporter EmrE"/>
    <property type="match status" value="1"/>
</dbReference>
<feature type="transmembrane region" description="Helical" evidence="8">
    <location>
        <begin position="272"/>
        <end position="290"/>
    </location>
</feature>
<reference evidence="11" key="1">
    <citation type="journal article" date="2019" name="Int. J. Syst. Evol. Microbiol.">
        <title>The Global Catalogue of Microorganisms (GCM) 10K type strain sequencing project: providing services to taxonomists for standard genome sequencing and annotation.</title>
        <authorList>
            <consortium name="The Broad Institute Genomics Platform"/>
            <consortium name="The Broad Institute Genome Sequencing Center for Infectious Disease"/>
            <person name="Wu L."/>
            <person name="Ma J."/>
        </authorList>
    </citation>
    <scope>NUCLEOTIDE SEQUENCE [LARGE SCALE GENOMIC DNA]</scope>
    <source>
        <strain evidence="11">JCM 16013</strain>
    </source>
</reference>
<protein>
    <recommendedName>
        <fullName evidence="9">EamA domain-containing protein</fullName>
    </recommendedName>
</protein>
<evidence type="ECO:0000256" key="2">
    <source>
        <dbReference type="ARBA" id="ARBA00007362"/>
    </source>
</evidence>
<dbReference type="Proteomes" id="UP001499854">
    <property type="component" value="Unassembled WGS sequence"/>
</dbReference>
<keyword evidence="5 8" id="KW-1133">Transmembrane helix</keyword>
<feature type="transmembrane region" description="Helical" evidence="8">
    <location>
        <begin position="40"/>
        <end position="63"/>
    </location>
</feature>
<proteinExistence type="inferred from homology"/>
<name>A0ABP5ETL5_9ACTN</name>
<evidence type="ECO:0000259" key="9">
    <source>
        <dbReference type="Pfam" id="PF00892"/>
    </source>
</evidence>
<gene>
    <name evidence="10" type="ORF">GCM10009838_87090</name>
</gene>